<dbReference type="PROSITE" id="PS51194">
    <property type="entry name" value="HELICASE_CTER"/>
    <property type="match status" value="1"/>
</dbReference>
<dbReference type="Gene3D" id="3.40.50.300">
    <property type="entry name" value="P-loop containing nucleotide triphosphate hydrolases"/>
    <property type="match status" value="2"/>
</dbReference>
<evidence type="ECO:0000259" key="6">
    <source>
        <dbReference type="PROSITE" id="PS51194"/>
    </source>
</evidence>
<keyword evidence="8" id="KW-1185">Reference proteome</keyword>
<evidence type="ECO:0000256" key="2">
    <source>
        <dbReference type="ARBA" id="ARBA00022801"/>
    </source>
</evidence>
<dbReference type="SMART" id="SM00490">
    <property type="entry name" value="HELICc"/>
    <property type="match status" value="1"/>
</dbReference>
<dbReference type="Pfam" id="PF12513">
    <property type="entry name" value="SUV3_C"/>
    <property type="match status" value="1"/>
</dbReference>
<dbReference type="PANTHER" id="PTHR12131:SF1">
    <property type="entry name" value="ATP-DEPENDENT RNA HELICASE SUPV3L1, MITOCHONDRIAL-RELATED"/>
    <property type="match status" value="1"/>
</dbReference>
<gene>
    <name evidence="7" type="ORF">GFSPODELE1_LOCUS4515</name>
</gene>
<dbReference type="Gene3D" id="1.20.58.1080">
    <property type="match status" value="1"/>
</dbReference>
<organism evidence="7 8">
    <name type="scientific">Somion occarium</name>
    <dbReference type="NCBI Taxonomy" id="3059160"/>
    <lineage>
        <taxon>Eukaryota</taxon>
        <taxon>Fungi</taxon>
        <taxon>Dikarya</taxon>
        <taxon>Basidiomycota</taxon>
        <taxon>Agaricomycotina</taxon>
        <taxon>Agaricomycetes</taxon>
        <taxon>Polyporales</taxon>
        <taxon>Cerrenaceae</taxon>
        <taxon>Somion</taxon>
    </lineage>
</organism>
<protein>
    <recommendedName>
        <fullName evidence="6">Helicase C-terminal domain-containing protein</fullName>
    </recommendedName>
</protein>
<dbReference type="Proteomes" id="UP001497453">
    <property type="component" value="Chromosome 3"/>
</dbReference>
<dbReference type="InterPro" id="IPR050699">
    <property type="entry name" value="RNA-DNA_Helicase"/>
</dbReference>
<keyword evidence="4" id="KW-0067">ATP-binding</keyword>
<dbReference type="Pfam" id="PF22527">
    <property type="entry name" value="DEXQc_Suv3"/>
    <property type="match status" value="1"/>
</dbReference>
<keyword evidence="3" id="KW-0347">Helicase</keyword>
<dbReference type="InterPro" id="IPR055206">
    <property type="entry name" value="DEXQc_SUV3"/>
</dbReference>
<evidence type="ECO:0000313" key="7">
    <source>
        <dbReference type="EMBL" id="CAL1703307.1"/>
    </source>
</evidence>
<proteinExistence type="predicted"/>
<name>A0ABP1D5Z9_9APHY</name>
<dbReference type="InterPro" id="IPR027417">
    <property type="entry name" value="P-loop_NTPase"/>
</dbReference>
<evidence type="ECO:0000313" key="8">
    <source>
        <dbReference type="Proteomes" id="UP001497453"/>
    </source>
</evidence>
<feature type="domain" description="Helicase C-terminal" evidence="6">
    <location>
        <begin position="416"/>
        <end position="581"/>
    </location>
</feature>
<evidence type="ECO:0000256" key="1">
    <source>
        <dbReference type="ARBA" id="ARBA00022741"/>
    </source>
</evidence>
<sequence length="845" mass="94137">MFRLARAAFTLHNHAARSSTSVVLTFSRSRTFKAASKGRTVRPPRNPQRNAEFSEPGGLMTRDRVATVVGKQLVIPGSQLKGSMSPDDVAKYLARCGKPWSKLPHVLQRFKRFGIPPNVLKPALSAFTTALKQETVLSTIDMDDARLQRFIYDMEDSSNSDALDIWFSRLFYEWVAHPQTFSSLSKVIPVSTITSMAELFRSADMSDPSSTYPISRATPRRKVIMHVGPTNSGKTHNALRALAAARVGCYAGPLRLLAHEIFERLNKGQIAPLGVDLDADAEPDTESTVDMDPTEGEKVVMRKEGNPAWARACNLVTGEEQKVVDVQAGLVSCTVEMISTMVRHDVVVVDEIQLLSDPDRGGAWTTAVLGVNARELHLCGEEAAVPLVEAMLRDTGDELVVNRYERLTPLKVAETSLEGDLSKVKKGDCIVSFSRSGIFALKKQVEQASGRKCAVAYGRLPPEIRSEQASLFNDPNSGYDILIGSDAIGMGLNLKIKRIIFEAVTKYDGRRERPLSIPQFKQIAGRAGRYGLHGFDDEGGICTTLYEPDLPVLDDALAVPPVPLRKAYITGNINLHSDILQALPSDASLSTGMLVCKYVSKMHPSYEFEDVTTKIIATDYIDNIASDLTLEDRVLLVQAPVPWRDGAVARFMSALIKMYHEKLRVDLRELVKSSELLADLEGVQKMMAKDDKARVRSHKTDALTMMESLHKGLIAYLWLSFRNPISFSDREYAIELKEQAEKAMEWYLNVLSDKFVAQRVTKPDSKVRRVEEVGRVEKVGRIGKVEKLEKVGRVERVEKQKRLEQPSETEPPSRPKRWAMPKSVPYGKKPISTDVPQRRVRQVQP</sequence>
<dbReference type="PANTHER" id="PTHR12131">
    <property type="entry name" value="ATP-DEPENDENT RNA AND DNA HELICASE"/>
    <property type="match status" value="1"/>
</dbReference>
<feature type="region of interest" description="Disordered" evidence="5">
    <location>
        <begin position="36"/>
        <end position="56"/>
    </location>
</feature>
<dbReference type="EMBL" id="OZ037946">
    <property type="protein sequence ID" value="CAL1703307.1"/>
    <property type="molecule type" value="Genomic_DNA"/>
</dbReference>
<evidence type="ECO:0000256" key="5">
    <source>
        <dbReference type="SAM" id="MobiDB-lite"/>
    </source>
</evidence>
<accession>A0ABP1D5Z9</accession>
<dbReference type="InterPro" id="IPR022192">
    <property type="entry name" value="SUV3_C"/>
</dbReference>
<dbReference type="Gene3D" id="1.20.272.40">
    <property type="match status" value="1"/>
</dbReference>
<evidence type="ECO:0000256" key="4">
    <source>
        <dbReference type="ARBA" id="ARBA00022840"/>
    </source>
</evidence>
<keyword evidence="2" id="KW-0378">Hydrolase</keyword>
<dbReference type="Pfam" id="PF00271">
    <property type="entry name" value="Helicase_C"/>
    <property type="match status" value="1"/>
</dbReference>
<dbReference type="CDD" id="cd18805">
    <property type="entry name" value="SF2_C_suv3"/>
    <property type="match status" value="1"/>
</dbReference>
<keyword evidence="1" id="KW-0547">Nucleotide-binding</keyword>
<dbReference type="SUPFAM" id="SSF52540">
    <property type="entry name" value="P-loop containing nucleoside triphosphate hydrolases"/>
    <property type="match status" value="1"/>
</dbReference>
<reference evidence="8" key="1">
    <citation type="submission" date="2024-04" db="EMBL/GenBank/DDBJ databases">
        <authorList>
            <person name="Shaw F."/>
            <person name="Minotto A."/>
        </authorList>
    </citation>
    <scope>NUCLEOTIDE SEQUENCE [LARGE SCALE GENOMIC DNA]</scope>
</reference>
<evidence type="ECO:0000256" key="3">
    <source>
        <dbReference type="ARBA" id="ARBA00022806"/>
    </source>
</evidence>
<feature type="region of interest" description="Disordered" evidence="5">
    <location>
        <begin position="799"/>
        <end position="845"/>
    </location>
</feature>
<dbReference type="InterPro" id="IPR001650">
    <property type="entry name" value="Helicase_C-like"/>
</dbReference>